<dbReference type="Proteomes" id="UP000053257">
    <property type="component" value="Unassembled WGS sequence"/>
</dbReference>
<organism evidence="2 3">
    <name type="scientific">Phlebiopsis gigantea (strain 11061_1 CR5-6)</name>
    <name type="common">White-rot fungus</name>
    <name type="synonym">Peniophora gigantea</name>
    <dbReference type="NCBI Taxonomy" id="745531"/>
    <lineage>
        <taxon>Eukaryota</taxon>
        <taxon>Fungi</taxon>
        <taxon>Dikarya</taxon>
        <taxon>Basidiomycota</taxon>
        <taxon>Agaricomycotina</taxon>
        <taxon>Agaricomycetes</taxon>
        <taxon>Polyporales</taxon>
        <taxon>Phanerochaetaceae</taxon>
        <taxon>Phlebiopsis</taxon>
    </lineage>
</organism>
<keyword evidence="1" id="KW-0812">Transmembrane</keyword>
<reference evidence="2 3" key="1">
    <citation type="journal article" date="2014" name="PLoS Genet.">
        <title>Analysis of the Phlebiopsis gigantea genome, transcriptome and secretome provides insight into its pioneer colonization strategies of wood.</title>
        <authorList>
            <person name="Hori C."/>
            <person name="Ishida T."/>
            <person name="Igarashi K."/>
            <person name="Samejima M."/>
            <person name="Suzuki H."/>
            <person name="Master E."/>
            <person name="Ferreira P."/>
            <person name="Ruiz-Duenas F.J."/>
            <person name="Held B."/>
            <person name="Canessa P."/>
            <person name="Larrondo L.F."/>
            <person name="Schmoll M."/>
            <person name="Druzhinina I.S."/>
            <person name="Kubicek C.P."/>
            <person name="Gaskell J.A."/>
            <person name="Kersten P."/>
            <person name="St John F."/>
            <person name="Glasner J."/>
            <person name="Sabat G."/>
            <person name="Splinter BonDurant S."/>
            <person name="Syed K."/>
            <person name="Yadav J."/>
            <person name="Mgbeahuruike A.C."/>
            <person name="Kovalchuk A."/>
            <person name="Asiegbu F.O."/>
            <person name="Lackner G."/>
            <person name="Hoffmeister D."/>
            <person name="Rencoret J."/>
            <person name="Gutierrez A."/>
            <person name="Sun H."/>
            <person name="Lindquist E."/>
            <person name="Barry K."/>
            <person name="Riley R."/>
            <person name="Grigoriev I.V."/>
            <person name="Henrissat B."/>
            <person name="Kues U."/>
            <person name="Berka R.M."/>
            <person name="Martinez A.T."/>
            <person name="Covert S.F."/>
            <person name="Blanchette R.A."/>
            <person name="Cullen D."/>
        </authorList>
    </citation>
    <scope>NUCLEOTIDE SEQUENCE [LARGE SCALE GENOMIC DNA]</scope>
    <source>
        <strain evidence="2 3">11061_1 CR5-6</strain>
    </source>
</reference>
<keyword evidence="1" id="KW-1133">Transmembrane helix</keyword>
<dbReference type="AlphaFoldDB" id="A0A0C3S8K8"/>
<dbReference type="HOGENOM" id="CLU_1434930_0_0_1"/>
<evidence type="ECO:0000313" key="2">
    <source>
        <dbReference type="EMBL" id="KIP07497.1"/>
    </source>
</evidence>
<feature type="transmembrane region" description="Helical" evidence="1">
    <location>
        <begin position="12"/>
        <end position="34"/>
    </location>
</feature>
<feature type="transmembrane region" description="Helical" evidence="1">
    <location>
        <begin position="86"/>
        <end position="108"/>
    </location>
</feature>
<sequence>MSNISNVASSLLTGLTVSLFMYGVATAQTCYYFSHYSSDPTRLKSRVTVLWILSTTFIILLTLSVYMDVILQARTGYLSPTITWTVPIYLAYVTSLSTASLVQIDLLFKIHKLNSPKWRLPVSCLLGCAILTRLGTFSQQLVGVKTSEPFDEAFGIVAMRTLGKEFLSPADVHLSQSHHPVIDKESPFN</sequence>
<feature type="transmembrane region" description="Helical" evidence="1">
    <location>
        <begin position="46"/>
        <end position="66"/>
    </location>
</feature>
<gene>
    <name evidence="2" type="ORF">PHLGIDRAFT_415724</name>
</gene>
<accession>A0A0C3S8K8</accession>
<evidence type="ECO:0000256" key="1">
    <source>
        <dbReference type="SAM" id="Phobius"/>
    </source>
</evidence>
<keyword evidence="1" id="KW-0472">Membrane</keyword>
<name>A0A0C3S8K8_PHLG1</name>
<dbReference type="EMBL" id="KN840496">
    <property type="protein sequence ID" value="KIP07497.1"/>
    <property type="molecule type" value="Genomic_DNA"/>
</dbReference>
<evidence type="ECO:0000313" key="3">
    <source>
        <dbReference type="Proteomes" id="UP000053257"/>
    </source>
</evidence>
<proteinExistence type="predicted"/>
<protein>
    <submittedName>
        <fullName evidence="2">Uncharacterized protein</fullName>
    </submittedName>
</protein>
<keyword evidence="3" id="KW-1185">Reference proteome</keyword>